<accession>A0A397J287</accession>
<name>A0A397J287_9GLOM</name>
<protein>
    <submittedName>
        <fullName evidence="1">Uncharacterized protein</fullName>
    </submittedName>
</protein>
<dbReference type="Proteomes" id="UP000266861">
    <property type="component" value="Unassembled WGS sequence"/>
</dbReference>
<dbReference type="OrthoDB" id="10261027at2759"/>
<comment type="caution">
    <text evidence="1">The sequence shown here is derived from an EMBL/GenBank/DDBJ whole genome shotgun (WGS) entry which is preliminary data.</text>
</comment>
<evidence type="ECO:0000313" key="1">
    <source>
        <dbReference type="EMBL" id="RHZ82291.1"/>
    </source>
</evidence>
<dbReference type="EMBL" id="PQFF01000102">
    <property type="protein sequence ID" value="RHZ82291.1"/>
    <property type="molecule type" value="Genomic_DNA"/>
</dbReference>
<keyword evidence="2" id="KW-1185">Reference proteome</keyword>
<dbReference type="AlphaFoldDB" id="A0A397J287"/>
<evidence type="ECO:0000313" key="2">
    <source>
        <dbReference type="Proteomes" id="UP000266861"/>
    </source>
</evidence>
<sequence>MSDHRQQLQESDLQNLVSIQKNILIMNHEKNECKYSIQFSDNQTPIKCYFGLCKPITENDPEKIYSSDNQTPIKCYFGLCKPITENDPEKIYSVIPYMAPETLSRGE</sequence>
<reference evidence="1 2" key="1">
    <citation type="submission" date="2018-08" db="EMBL/GenBank/DDBJ databases">
        <title>Genome and evolution of the arbuscular mycorrhizal fungus Diversispora epigaea (formerly Glomus versiforme) and its bacterial endosymbionts.</title>
        <authorList>
            <person name="Sun X."/>
            <person name="Fei Z."/>
            <person name="Harrison M."/>
        </authorList>
    </citation>
    <scope>NUCLEOTIDE SEQUENCE [LARGE SCALE GENOMIC DNA]</scope>
    <source>
        <strain evidence="1 2">IT104</strain>
    </source>
</reference>
<proteinExistence type="predicted"/>
<organism evidence="1 2">
    <name type="scientific">Diversispora epigaea</name>
    <dbReference type="NCBI Taxonomy" id="1348612"/>
    <lineage>
        <taxon>Eukaryota</taxon>
        <taxon>Fungi</taxon>
        <taxon>Fungi incertae sedis</taxon>
        <taxon>Mucoromycota</taxon>
        <taxon>Glomeromycotina</taxon>
        <taxon>Glomeromycetes</taxon>
        <taxon>Diversisporales</taxon>
        <taxon>Diversisporaceae</taxon>
        <taxon>Diversispora</taxon>
    </lineage>
</organism>
<gene>
    <name evidence="1" type="ORF">Glove_109g257</name>
</gene>